<dbReference type="EMBL" id="JBANRG010000001">
    <property type="protein sequence ID" value="KAK7472151.1"/>
    <property type="molecule type" value="Genomic_DNA"/>
</dbReference>
<evidence type="ECO:0000313" key="3">
    <source>
        <dbReference type="Proteomes" id="UP001498398"/>
    </source>
</evidence>
<name>A0ABR1K3M0_9AGAR</name>
<comment type="caution">
    <text evidence="2">The sequence shown here is derived from an EMBL/GenBank/DDBJ whole genome shotgun (WGS) entry which is preliminary data.</text>
</comment>
<evidence type="ECO:0000256" key="1">
    <source>
        <dbReference type="SAM" id="MobiDB-lite"/>
    </source>
</evidence>
<keyword evidence="3" id="KW-1185">Reference proteome</keyword>
<proteinExistence type="predicted"/>
<gene>
    <name evidence="2" type="ORF">VKT23_000273</name>
</gene>
<dbReference type="Proteomes" id="UP001498398">
    <property type="component" value="Unassembled WGS sequence"/>
</dbReference>
<accession>A0ABR1K3M0</accession>
<feature type="compositionally biased region" description="Polar residues" evidence="1">
    <location>
        <begin position="52"/>
        <end position="66"/>
    </location>
</feature>
<organism evidence="2 3">
    <name type="scientific">Marasmiellus scandens</name>
    <dbReference type="NCBI Taxonomy" id="2682957"/>
    <lineage>
        <taxon>Eukaryota</taxon>
        <taxon>Fungi</taxon>
        <taxon>Dikarya</taxon>
        <taxon>Basidiomycota</taxon>
        <taxon>Agaricomycotina</taxon>
        <taxon>Agaricomycetes</taxon>
        <taxon>Agaricomycetidae</taxon>
        <taxon>Agaricales</taxon>
        <taxon>Marasmiineae</taxon>
        <taxon>Omphalotaceae</taxon>
        <taxon>Marasmiellus</taxon>
    </lineage>
</organism>
<reference evidence="2 3" key="1">
    <citation type="submission" date="2024-01" db="EMBL/GenBank/DDBJ databases">
        <title>A draft genome for the cacao thread blight pathogen Marasmiellus scandens.</title>
        <authorList>
            <person name="Baruah I.K."/>
            <person name="Leung J."/>
            <person name="Bukari Y."/>
            <person name="Amoako-Attah I."/>
            <person name="Meinhardt L.W."/>
            <person name="Bailey B.A."/>
            <person name="Cohen S.P."/>
        </authorList>
    </citation>
    <scope>NUCLEOTIDE SEQUENCE [LARGE SCALE GENOMIC DNA]</scope>
    <source>
        <strain evidence="2 3">GH-19</strain>
    </source>
</reference>
<feature type="region of interest" description="Disordered" evidence="1">
    <location>
        <begin position="44"/>
        <end position="66"/>
    </location>
</feature>
<evidence type="ECO:0000313" key="2">
    <source>
        <dbReference type="EMBL" id="KAK7472151.1"/>
    </source>
</evidence>
<protein>
    <submittedName>
        <fullName evidence="2">Uncharacterized protein</fullName>
    </submittedName>
</protein>
<sequence length="89" mass="9636">MGLEIDELGKLRTRAAKREADLSELFSSLETLVEMLIAKEQISDSGYEGEADNTSPEQECANTSGSFSEDAENIVALLLSCLAQHQKSA</sequence>